<protein>
    <submittedName>
        <fullName evidence="3">Uncharacterized protein</fullName>
    </submittedName>
</protein>
<keyword evidence="1" id="KW-0175">Coiled coil</keyword>
<dbReference type="Proteomes" id="UP000008066">
    <property type="component" value="Unassembled WGS sequence"/>
</dbReference>
<reference evidence="3 4" key="1">
    <citation type="journal article" date="2011" name="Cell">
        <title>Insight into structure and assembly of the nuclear pore complex by utilizing the genome of a eukaryotic thermophile.</title>
        <authorList>
            <person name="Amlacher S."/>
            <person name="Sarges P."/>
            <person name="Flemming D."/>
            <person name="van Noort V."/>
            <person name="Kunze R."/>
            <person name="Devos D.P."/>
            <person name="Arumugam M."/>
            <person name="Bork P."/>
            <person name="Hurt E."/>
        </authorList>
    </citation>
    <scope>NUCLEOTIDE SEQUENCE [LARGE SCALE GENOMIC DNA]</scope>
    <source>
        <strain evidence="4">DSM 1495 / CBS 144.50 / IMI 039719</strain>
    </source>
</reference>
<proteinExistence type="predicted"/>
<gene>
    <name evidence="3" type="ORF">CTHT_0015080</name>
</gene>
<evidence type="ECO:0000256" key="2">
    <source>
        <dbReference type="SAM" id="MobiDB-lite"/>
    </source>
</evidence>
<dbReference type="HOGENOM" id="CLU_1098384_0_0_1"/>
<evidence type="ECO:0000313" key="4">
    <source>
        <dbReference type="Proteomes" id="UP000008066"/>
    </source>
</evidence>
<organism evidence="4">
    <name type="scientific">Chaetomium thermophilum (strain DSM 1495 / CBS 144.50 / IMI 039719)</name>
    <name type="common">Thermochaetoides thermophila</name>
    <dbReference type="NCBI Taxonomy" id="759272"/>
    <lineage>
        <taxon>Eukaryota</taxon>
        <taxon>Fungi</taxon>
        <taxon>Dikarya</taxon>
        <taxon>Ascomycota</taxon>
        <taxon>Pezizomycotina</taxon>
        <taxon>Sordariomycetes</taxon>
        <taxon>Sordariomycetidae</taxon>
        <taxon>Sordariales</taxon>
        <taxon>Chaetomiaceae</taxon>
        <taxon>Thermochaetoides</taxon>
    </lineage>
</organism>
<dbReference type="EMBL" id="GL988039">
    <property type="protein sequence ID" value="EGS23026.1"/>
    <property type="molecule type" value="Genomic_DNA"/>
</dbReference>
<dbReference type="RefSeq" id="XP_006692018.1">
    <property type="nucleotide sequence ID" value="XM_006691955.1"/>
</dbReference>
<sequence length="253" mass="28879">MASMHNDAHRVAAKFEAAHSELMRSLAAHRYSEVSLEYICYHVESTVWDTVFQGTKPFPFPELPKRTEPLLSKEYEVYYQRKLQEEQMRQVPAAQRSIAGSTAATSSSATSKRPLDMTTPSSPIEGEPAAKRLDTSNEVMPITAATSVEIGATQSTLRPTGMNSALIDQLQHLKQRQDSLIKEQKDYVEHQKELFRKYKGILKKQEQLKADLEVLEAEFRKSIWVSQEDKKIHIQDIPRTCLVHSRESSISRY</sequence>
<name>G0S1W6_CHATD</name>
<evidence type="ECO:0000313" key="3">
    <source>
        <dbReference type="EMBL" id="EGS23026.1"/>
    </source>
</evidence>
<feature type="compositionally biased region" description="Low complexity" evidence="2">
    <location>
        <begin position="101"/>
        <end position="111"/>
    </location>
</feature>
<accession>G0S1W6</accession>
<feature type="region of interest" description="Disordered" evidence="2">
    <location>
        <begin position="91"/>
        <end position="133"/>
    </location>
</feature>
<dbReference type="GeneID" id="18255546"/>
<keyword evidence="4" id="KW-1185">Reference proteome</keyword>
<feature type="coiled-coil region" evidence="1">
    <location>
        <begin position="163"/>
        <end position="218"/>
    </location>
</feature>
<dbReference type="KEGG" id="cthr:CTHT_0015080"/>
<dbReference type="AlphaFoldDB" id="G0S1W6"/>
<evidence type="ECO:0000256" key="1">
    <source>
        <dbReference type="SAM" id="Coils"/>
    </source>
</evidence>